<organism evidence="2 3">
    <name type="scientific">Phycomyces blakesleeanus (strain ATCC 8743b / DSM 1359 / FGSC 10004 / NBRC 33097 / NRRL 1555)</name>
    <dbReference type="NCBI Taxonomy" id="763407"/>
    <lineage>
        <taxon>Eukaryota</taxon>
        <taxon>Fungi</taxon>
        <taxon>Fungi incertae sedis</taxon>
        <taxon>Mucoromycota</taxon>
        <taxon>Mucoromycotina</taxon>
        <taxon>Mucoromycetes</taxon>
        <taxon>Mucorales</taxon>
        <taxon>Phycomycetaceae</taxon>
        <taxon>Phycomyces</taxon>
    </lineage>
</organism>
<dbReference type="AlphaFoldDB" id="A0A162UAH0"/>
<dbReference type="Proteomes" id="UP000077315">
    <property type="component" value="Unassembled WGS sequence"/>
</dbReference>
<proteinExistence type="predicted"/>
<dbReference type="VEuPathDB" id="FungiDB:PHYBLDRAFT_71811"/>
<gene>
    <name evidence="2" type="ORF">PHYBLDRAFT_71811</name>
</gene>
<dbReference type="InterPro" id="IPR032675">
    <property type="entry name" value="LRR_dom_sf"/>
</dbReference>
<keyword evidence="3" id="KW-1185">Reference proteome</keyword>
<dbReference type="Pfam" id="PF12937">
    <property type="entry name" value="F-box-like"/>
    <property type="match status" value="1"/>
</dbReference>
<dbReference type="GeneID" id="29003450"/>
<reference evidence="3" key="1">
    <citation type="submission" date="2015-06" db="EMBL/GenBank/DDBJ databases">
        <title>Expansion of signal transduction pathways in fungi by whole-genome duplication.</title>
        <authorList>
            <consortium name="DOE Joint Genome Institute"/>
            <person name="Corrochano L.M."/>
            <person name="Kuo A."/>
            <person name="Marcet-Houben M."/>
            <person name="Polaino S."/>
            <person name="Salamov A."/>
            <person name="Villalobos J.M."/>
            <person name="Alvarez M.I."/>
            <person name="Avalos J."/>
            <person name="Benito E.P."/>
            <person name="Benoit I."/>
            <person name="Burger G."/>
            <person name="Camino L.P."/>
            <person name="Canovas D."/>
            <person name="Cerda-Olmedo E."/>
            <person name="Cheng J.-F."/>
            <person name="Dominguez A."/>
            <person name="Elias M."/>
            <person name="Eslava A.P."/>
            <person name="Glaser F."/>
            <person name="Grimwood J."/>
            <person name="Gutierrez G."/>
            <person name="Heitman J."/>
            <person name="Henrissat B."/>
            <person name="Iturriaga E.A."/>
            <person name="Lang B.F."/>
            <person name="Lavin J.L."/>
            <person name="Lee S."/>
            <person name="Li W."/>
            <person name="Lindquist E."/>
            <person name="Lopez-Garcia S."/>
            <person name="Luque E.M."/>
            <person name="Marcos A.T."/>
            <person name="Martin J."/>
            <person name="McCluskey K."/>
            <person name="Medina H.R."/>
            <person name="Miralles-Duran A."/>
            <person name="Miyazaki A."/>
            <person name="Munoz-Torres E."/>
            <person name="Oguiza J.A."/>
            <person name="Ohm R."/>
            <person name="Olmedo M."/>
            <person name="Orejas M."/>
            <person name="Ortiz-Castellanos L."/>
            <person name="Pisabarro A.G."/>
            <person name="Rodriguez-Romero J."/>
            <person name="Ruiz-Herrera J."/>
            <person name="Ruiz-Vazquez R."/>
            <person name="Sanz C."/>
            <person name="Schackwitz W."/>
            <person name="Schmutz J."/>
            <person name="Shahriari M."/>
            <person name="Shelest E."/>
            <person name="Silva-Franco F."/>
            <person name="Soanes D."/>
            <person name="Syed K."/>
            <person name="Tagua V.G."/>
            <person name="Talbot N.J."/>
            <person name="Thon M."/>
            <person name="De vries R.P."/>
            <person name="Wiebenga A."/>
            <person name="Yadav J.S."/>
            <person name="Braun E.L."/>
            <person name="Baker S."/>
            <person name="Garre V."/>
            <person name="Horwitz B."/>
            <person name="Torres-Martinez S."/>
            <person name="Idnurm A."/>
            <person name="Herrera-Estrella A."/>
            <person name="Gabaldon T."/>
            <person name="Grigoriev I.V."/>
        </authorList>
    </citation>
    <scope>NUCLEOTIDE SEQUENCE [LARGE SCALE GENOMIC DNA]</scope>
    <source>
        <strain evidence="3">NRRL 1555(-)</strain>
    </source>
</reference>
<dbReference type="RefSeq" id="XP_018291683.1">
    <property type="nucleotide sequence ID" value="XM_018442544.1"/>
</dbReference>
<dbReference type="InParanoid" id="A0A162UAH0"/>
<feature type="domain" description="F-box" evidence="1">
    <location>
        <begin position="6"/>
        <end position="49"/>
    </location>
</feature>
<dbReference type="EMBL" id="KV440980">
    <property type="protein sequence ID" value="OAD73643.1"/>
    <property type="molecule type" value="Genomic_DNA"/>
</dbReference>
<evidence type="ECO:0000259" key="1">
    <source>
        <dbReference type="Pfam" id="PF12937"/>
    </source>
</evidence>
<dbReference type="InterPro" id="IPR001810">
    <property type="entry name" value="F-box_dom"/>
</dbReference>
<dbReference type="Gene3D" id="3.80.10.10">
    <property type="entry name" value="Ribonuclease Inhibitor"/>
    <property type="match status" value="1"/>
</dbReference>
<evidence type="ECO:0000313" key="2">
    <source>
        <dbReference type="EMBL" id="OAD73643.1"/>
    </source>
</evidence>
<dbReference type="InterPro" id="IPR036047">
    <property type="entry name" value="F-box-like_dom_sf"/>
</dbReference>
<sequence length="689" mass="79985">MLMLASELPFEILTLIATHLSQKDKLCCMSVCRAWNVPFRDALWDTVDINRKERLEAICNLSTVQQNIYQTQGNRVQALRLKRRIETTDHQLCILQRFFQQIKRLNIELNALTVKDFGRMSDWSLWRSLTDLKMYIPRLDDGRRKKDLVDILSCLPRLVRLDISEHSRFSAHRYTWDTLESIHAHLPRLKYLQLSLPFDPIPANDIKHIKSITPATNISTVRLLGHNVNLGWLYYFAVKYPNVHTLESRLLQREASWTRDIPDNETLRLLSSFQRPFPHLKAVTITQEATPGLQLDLFLEILQRFFGHLKSINYNLHTTGGSSLDNDHPQSISDNPILLSSSALEKLVLQVGPISTTPQLRSPLRLGVNSRLVELDLNFFDTSIHLDSVLNDCVSLKRMKLRSGVITLTDHLADRPSSSSSSSSSALLFAHGLESVELCRAKVDPKVFNYLSFRCRFLNEMILNDVSIPALISKETGSFCLDMSYTHFKNLKLHGVEFYAVDGSNWNEEHPDIDQNIYILTIDRTHSSPIYPHQLDIDRHEPSDNYSSNYDNNNQYQNHLPVQKRLWFHHCWGNTKDDLKKEVWVLGYAEAQFAEKYFELFSPEKKYIRRTAEEAAFHSQLVEKRFWKDDLLRGHITLRCGYVGKYSIDSTPFDHDGYITKSGVYLFLSLCLYILSIFRDIIYYQYIQP</sequence>
<evidence type="ECO:0000313" key="3">
    <source>
        <dbReference type="Proteomes" id="UP000077315"/>
    </source>
</evidence>
<name>A0A162UAH0_PHYB8</name>
<protein>
    <recommendedName>
        <fullName evidence="1">F-box domain-containing protein</fullName>
    </recommendedName>
</protein>
<dbReference type="SUPFAM" id="SSF81383">
    <property type="entry name" value="F-box domain"/>
    <property type="match status" value="1"/>
</dbReference>
<accession>A0A162UAH0</accession>
<dbReference type="CDD" id="cd09917">
    <property type="entry name" value="F-box_SF"/>
    <property type="match status" value="1"/>
</dbReference>
<dbReference type="OrthoDB" id="2241374at2759"/>